<dbReference type="Proteomes" id="UP000198310">
    <property type="component" value="Unassembled WGS sequence"/>
</dbReference>
<reference evidence="2" key="1">
    <citation type="submission" date="2017-06" db="EMBL/GenBank/DDBJ databases">
        <authorList>
            <person name="Varghese N."/>
            <person name="Submissions S."/>
        </authorList>
    </citation>
    <scope>NUCLEOTIDE SEQUENCE [LARGE SCALE GENOMIC DNA]</scope>
    <source>
        <strain evidence="2">DSM 28041</strain>
    </source>
</reference>
<gene>
    <name evidence="1" type="ORF">SAMN06269173_102378</name>
</gene>
<name>A0A238W9V9_9BACT</name>
<keyword evidence="2" id="KW-1185">Reference proteome</keyword>
<evidence type="ECO:0000313" key="2">
    <source>
        <dbReference type="Proteomes" id="UP000198310"/>
    </source>
</evidence>
<protein>
    <submittedName>
        <fullName evidence="1">Uncharacterized protein</fullName>
    </submittedName>
</protein>
<evidence type="ECO:0000313" key="1">
    <source>
        <dbReference type="EMBL" id="SNR43288.1"/>
    </source>
</evidence>
<proteinExistence type="predicted"/>
<dbReference type="AlphaFoldDB" id="A0A238W9V9"/>
<organism evidence="1 2">
    <name type="scientific">Hymenobacter mucosus</name>
    <dbReference type="NCBI Taxonomy" id="1411120"/>
    <lineage>
        <taxon>Bacteria</taxon>
        <taxon>Pseudomonadati</taxon>
        <taxon>Bacteroidota</taxon>
        <taxon>Cytophagia</taxon>
        <taxon>Cytophagales</taxon>
        <taxon>Hymenobacteraceae</taxon>
        <taxon>Hymenobacter</taxon>
    </lineage>
</organism>
<dbReference type="EMBL" id="FZNS01000002">
    <property type="protein sequence ID" value="SNR43288.1"/>
    <property type="molecule type" value="Genomic_DNA"/>
</dbReference>
<sequence>MNSLLVNRPHGKALRTLILEMMARHTVTVNAKHYLTIDGECIPYAAGSAALRKGAAILVGGLFVGVATSSDD</sequence>
<accession>A0A238W9V9</accession>